<evidence type="ECO:0000256" key="1">
    <source>
        <dbReference type="SAM" id="Phobius"/>
    </source>
</evidence>
<reference evidence="2" key="2">
    <citation type="submission" date="2020-09" db="EMBL/GenBank/DDBJ databases">
        <authorList>
            <person name="Sun Q."/>
            <person name="Ohkuma M."/>
        </authorList>
    </citation>
    <scope>NUCLEOTIDE SEQUENCE</scope>
    <source>
        <strain evidence="2">JCM 4335</strain>
    </source>
</reference>
<accession>A0A918AYQ2</accession>
<keyword evidence="3" id="KW-1185">Reference proteome</keyword>
<comment type="caution">
    <text evidence="2">The sequence shown here is derived from an EMBL/GenBank/DDBJ whole genome shotgun (WGS) entry which is preliminary data.</text>
</comment>
<evidence type="ECO:0000313" key="2">
    <source>
        <dbReference type="EMBL" id="GGQ02349.1"/>
    </source>
</evidence>
<sequence>MTYHGWQEVIGAIGIFGMVIVVVTIVVWNLAATWRARAILARDYAYRRLAEQTVHHQDAIDRRLAGIDERLTDVQTRMRSVERILKEVE</sequence>
<keyword evidence="1" id="KW-1133">Transmembrane helix</keyword>
<evidence type="ECO:0000313" key="3">
    <source>
        <dbReference type="Proteomes" id="UP000654123"/>
    </source>
</evidence>
<dbReference type="RefSeq" id="WP_189532182.1">
    <property type="nucleotide sequence ID" value="NZ_BMSV01000003.1"/>
</dbReference>
<keyword evidence="1" id="KW-0472">Membrane</keyword>
<dbReference type="AlphaFoldDB" id="A0A918AYQ2"/>
<dbReference type="Proteomes" id="UP000654123">
    <property type="component" value="Unassembled WGS sequence"/>
</dbReference>
<organism evidence="2 3">
    <name type="scientific">Streptomyces roseolilacinus</name>
    <dbReference type="NCBI Taxonomy" id="66904"/>
    <lineage>
        <taxon>Bacteria</taxon>
        <taxon>Bacillati</taxon>
        <taxon>Actinomycetota</taxon>
        <taxon>Actinomycetes</taxon>
        <taxon>Kitasatosporales</taxon>
        <taxon>Streptomycetaceae</taxon>
        <taxon>Streptomyces</taxon>
    </lineage>
</organism>
<proteinExistence type="predicted"/>
<name>A0A918AYQ2_9ACTN</name>
<keyword evidence="1" id="KW-0812">Transmembrane</keyword>
<evidence type="ECO:0008006" key="4">
    <source>
        <dbReference type="Google" id="ProtNLM"/>
    </source>
</evidence>
<gene>
    <name evidence="2" type="ORF">GCM10010249_21140</name>
</gene>
<reference evidence="2" key="1">
    <citation type="journal article" date="2014" name="Int. J. Syst. Evol. Microbiol.">
        <title>Complete genome sequence of Corynebacterium casei LMG S-19264T (=DSM 44701T), isolated from a smear-ripened cheese.</title>
        <authorList>
            <consortium name="US DOE Joint Genome Institute (JGI-PGF)"/>
            <person name="Walter F."/>
            <person name="Albersmeier A."/>
            <person name="Kalinowski J."/>
            <person name="Ruckert C."/>
        </authorList>
    </citation>
    <scope>NUCLEOTIDE SEQUENCE</scope>
    <source>
        <strain evidence="2">JCM 4335</strain>
    </source>
</reference>
<feature type="transmembrane region" description="Helical" evidence="1">
    <location>
        <begin position="12"/>
        <end position="32"/>
    </location>
</feature>
<dbReference type="EMBL" id="BMSV01000003">
    <property type="protein sequence ID" value="GGQ02349.1"/>
    <property type="molecule type" value="Genomic_DNA"/>
</dbReference>
<protein>
    <recommendedName>
        <fullName evidence="4">Secreted protein</fullName>
    </recommendedName>
</protein>